<dbReference type="PROSITE" id="PS51296">
    <property type="entry name" value="RIESKE"/>
    <property type="match status" value="1"/>
</dbReference>
<accession>A0A4R8ZJ42</accession>
<evidence type="ECO:0000256" key="2">
    <source>
        <dbReference type="ARBA" id="ARBA00022723"/>
    </source>
</evidence>
<dbReference type="EMBL" id="SOGT01000005">
    <property type="protein sequence ID" value="TFD27744.1"/>
    <property type="molecule type" value="Genomic_DNA"/>
</dbReference>
<proteinExistence type="predicted"/>
<reference evidence="6 7" key="1">
    <citation type="submission" date="2019-03" db="EMBL/GenBank/DDBJ databases">
        <title>Genomics of glacier-inhabiting Cryobacterium strains.</title>
        <authorList>
            <person name="Liu Q."/>
            <person name="Xin Y.-H."/>
        </authorList>
    </citation>
    <scope>NUCLEOTIDE SEQUENCE [LARGE SCALE GENOMIC DNA]</scope>
    <source>
        <strain evidence="6 7">TMT1-1</strain>
    </source>
</reference>
<evidence type="ECO:0000259" key="5">
    <source>
        <dbReference type="PROSITE" id="PS51296"/>
    </source>
</evidence>
<keyword evidence="3" id="KW-0408">Iron</keyword>
<organism evidence="6 7">
    <name type="scientific">Cryobacterium lyxosi</name>
    <dbReference type="NCBI Taxonomy" id="1259228"/>
    <lineage>
        <taxon>Bacteria</taxon>
        <taxon>Bacillati</taxon>
        <taxon>Actinomycetota</taxon>
        <taxon>Actinomycetes</taxon>
        <taxon>Micrococcales</taxon>
        <taxon>Microbacteriaceae</taxon>
        <taxon>Cryobacterium</taxon>
    </lineage>
</organism>
<evidence type="ECO:0000256" key="1">
    <source>
        <dbReference type="ARBA" id="ARBA00022714"/>
    </source>
</evidence>
<dbReference type="PANTHER" id="PTHR21496:SF23">
    <property type="entry name" value="3-PHENYLPROPIONATE_CINNAMIC ACID DIOXYGENASE FERREDOXIN SUBUNIT"/>
    <property type="match status" value="1"/>
</dbReference>
<dbReference type="GO" id="GO:0051537">
    <property type="term" value="F:2 iron, 2 sulfur cluster binding"/>
    <property type="evidence" value="ECO:0007669"/>
    <property type="project" value="UniProtKB-KW"/>
</dbReference>
<keyword evidence="1" id="KW-0001">2Fe-2S</keyword>
<sequence>MNQDVRRTKRHQKYVVGRVDEFPESGRMIVDLGGREIGIFRIKNRFYAVLNRCPHLGGPLVKGQLVNAVTSTGPGNMTLDDSKDLITCPWHNWEFDIKTGQSFWNPAHLKARPFSVGVEAGSEVAEQIEAGAVGLIKGPYKAETIEVAVESDYIVLFTVPQAPGLVRNDATAFHPCGSPSAATNKMEEVIS</sequence>
<dbReference type="Proteomes" id="UP000298424">
    <property type="component" value="Unassembled WGS sequence"/>
</dbReference>
<name>A0A4R8ZJ42_9MICO</name>
<dbReference type="Pfam" id="PF00355">
    <property type="entry name" value="Rieske"/>
    <property type="match status" value="1"/>
</dbReference>
<dbReference type="AlphaFoldDB" id="A0A4R8ZJ42"/>
<dbReference type="GO" id="GO:0004497">
    <property type="term" value="F:monooxygenase activity"/>
    <property type="evidence" value="ECO:0007669"/>
    <property type="project" value="UniProtKB-ARBA"/>
</dbReference>
<evidence type="ECO:0000256" key="3">
    <source>
        <dbReference type="ARBA" id="ARBA00023004"/>
    </source>
</evidence>
<dbReference type="RefSeq" id="WP_134571729.1">
    <property type="nucleotide sequence ID" value="NZ_SOGT01000005.1"/>
</dbReference>
<evidence type="ECO:0000313" key="7">
    <source>
        <dbReference type="Proteomes" id="UP000298424"/>
    </source>
</evidence>
<dbReference type="Gene3D" id="2.102.10.10">
    <property type="entry name" value="Rieske [2Fe-2S] iron-sulphur domain"/>
    <property type="match status" value="1"/>
</dbReference>
<keyword evidence="7" id="KW-1185">Reference proteome</keyword>
<protein>
    <submittedName>
        <fullName evidence="6">Rieske (2Fe-2S) protein</fullName>
    </submittedName>
</protein>
<evidence type="ECO:0000256" key="4">
    <source>
        <dbReference type="ARBA" id="ARBA00023014"/>
    </source>
</evidence>
<gene>
    <name evidence="6" type="ORF">E3T27_04580</name>
</gene>
<dbReference type="GO" id="GO:0046872">
    <property type="term" value="F:metal ion binding"/>
    <property type="evidence" value="ECO:0007669"/>
    <property type="project" value="UniProtKB-KW"/>
</dbReference>
<evidence type="ECO:0000313" key="6">
    <source>
        <dbReference type="EMBL" id="TFD27744.1"/>
    </source>
</evidence>
<keyword evidence="4" id="KW-0411">Iron-sulfur</keyword>
<dbReference type="OrthoDB" id="9795104at2"/>
<comment type="caution">
    <text evidence="6">The sequence shown here is derived from an EMBL/GenBank/DDBJ whole genome shotgun (WGS) entry which is preliminary data.</text>
</comment>
<keyword evidence="2" id="KW-0479">Metal-binding</keyword>
<dbReference type="PANTHER" id="PTHR21496">
    <property type="entry name" value="FERREDOXIN-RELATED"/>
    <property type="match status" value="1"/>
</dbReference>
<dbReference type="InterPro" id="IPR017941">
    <property type="entry name" value="Rieske_2Fe-2S"/>
</dbReference>
<dbReference type="GO" id="GO:0016705">
    <property type="term" value="F:oxidoreductase activity, acting on paired donors, with incorporation or reduction of molecular oxygen"/>
    <property type="evidence" value="ECO:0007669"/>
    <property type="project" value="UniProtKB-ARBA"/>
</dbReference>
<dbReference type="SUPFAM" id="SSF50022">
    <property type="entry name" value="ISP domain"/>
    <property type="match status" value="1"/>
</dbReference>
<dbReference type="InterPro" id="IPR036922">
    <property type="entry name" value="Rieske_2Fe-2S_sf"/>
</dbReference>
<feature type="domain" description="Rieske" evidence="5">
    <location>
        <begin position="13"/>
        <end position="125"/>
    </location>
</feature>